<accession>A0ABT1R1F7</accession>
<sequence>MSTTDATIVEPTIAAPVAQTRKPDRKLPAGSCDCHAHIFGPQDKYPYSPKRRYTPHDGPLDRYIALLGTLGIERGVLVQPSTYMRDNTALLDALALNRFPLRGVVVVTPEEVSDADLQRMDAIGVRGIRLNLRHENGAGASAAMDLARRIAPLGWHLQFRMNPEQFVDQQDLLSGLPVPVVVDHIGQVPVEAGLDGPVFQAMLQLLEKGRCWIKLSGPMRVSKQEFPYPDVTPFIHKLVATRPDRLLWATDWPHTTINKAMPNDGDLVDLLSSWIPDDAALKKVLVDNPAEVYRF</sequence>
<dbReference type="InterPro" id="IPR006680">
    <property type="entry name" value="Amidohydro-rel"/>
</dbReference>
<gene>
    <name evidence="2" type="ORF">GB927_003070</name>
</gene>
<dbReference type="Pfam" id="PF04909">
    <property type="entry name" value="Amidohydro_2"/>
    <property type="match status" value="1"/>
</dbReference>
<dbReference type="EMBL" id="WHSB02000001">
    <property type="protein sequence ID" value="MCQ4629003.1"/>
    <property type="molecule type" value="Genomic_DNA"/>
</dbReference>
<proteinExistence type="predicted"/>
<feature type="domain" description="Amidohydrolase-related" evidence="1">
    <location>
        <begin position="32"/>
        <end position="295"/>
    </location>
</feature>
<dbReference type="RefSeq" id="WP_256115093.1">
    <property type="nucleotide sequence ID" value="NZ_WHSB02000001.1"/>
</dbReference>
<reference evidence="2" key="1">
    <citation type="submission" date="2021-07" db="EMBL/GenBank/DDBJ databases">
        <title>Shinella sp. nov., a novel member of the genus Shinella from water.</title>
        <authorList>
            <person name="Deng Y."/>
        </authorList>
    </citation>
    <scope>NUCLEOTIDE SEQUENCE</scope>
    <source>
        <strain evidence="2">CPCC 100929</strain>
    </source>
</reference>
<name>A0ABT1R1F7_9HYPH</name>
<dbReference type="PANTHER" id="PTHR35563:SF2">
    <property type="entry name" value="BARREL METAL-DEPENDENT HYDROLASE, PUTATIVE (AFU_ORTHOLOGUE AFUA_1G16240)-RELATED"/>
    <property type="match status" value="1"/>
</dbReference>
<evidence type="ECO:0000259" key="1">
    <source>
        <dbReference type="Pfam" id="PF04909"/>
    </source>
</evidence>
<dbReference type="SUPFAM" id="SSF51556">
    <property type="entry name" value="Metallo-dependent hydrolases"/>
    <property type="match status" value="1"/>
</dbReference>
<evidence type="ECO:0000313" key="3">
    <source>
        <dbReference type="Proteomes" id="UP000996601"/>
    </source>
</evidence>
<dbReference type="InterPro" id="IPR032466">
    <property type="entry name" value="Metal_Hydrolase"/>
</dbReference>
<evidence type="ECO:0000313" key="2">
    <source>
        <dbReference type="EMBL" id="MCQ4629003.1"/>
    </source>
</evidence>
<dbReference type="Proteomes" id="UP000996601">
    <property type="component" value="Unassembled WGS sequence"/>
</dbReference>
<protein>
    <submittedName>
        <fullName evidence="2">Amidohydrolase family protein</fullName>
    </submittedName>
</protein>
<comment type="caution">
    <text evidence="2">The sequence shown here is derived from an EMBL/GenBank/DDBJ whole genome shotgun (WGS) entry which is preliminary data.</text>
</comment>
<dbReference type="Gene3D" id="3.20.20.140">
    <property type="entry name" value="Metal-dependent hydrolases"/>
    <property type="match status" value="1"/>
</dbReference>
<dbReference type="InterPro" id="IPR052358">
    <property type="entry name" value="Aro_Compnd_Degr_Hydrolases"/>
</dbReference>
<organism evidence="2 3">
    <name type="scientific">Shinella lacus</name>
    <dbReference type="NCBI Taxonomy" id="2654216"/>
    <lineage>
        <taxon>Bacteria</taxon>
        <taxon>Pseudomonadati</taxon>
        <taxon>Pseudomonadota</taxon>
        <taxon>Alphaproteobacteria</taxon>
        <taxon>Hyphomicrobiales</taxon>
        <taxon>Rhizobiaceae</taxon>
        <taxon>Shinella</taxon>
    </lineage>
</organism>
<keyword evidence="3" id="KW-1185">Reference proteome</keyword>
<dbReference type="PANTHER" id="PTHR35563">
    <property type="entry name" value="BARREL METAL-DEPENDENT HYDROLASE, PUTATIVE (AFU_ORTHOLOGUE AFUA_1G16240)-RELATED"/>
    <property type="match status" value="1"/>
</dbReference>